<gene>
    <name evidence="6" type="primary">accC_2</name>
    <name evidence="6" type="ORF">NCTC9001_05523</name>
</gene>
<dbReference type="Pfam" id="PF00289">
    <property type="entry name" value="Biotin_carb_N"/>
    <property type="match status" value="1"/>
</dbReference>
<reference evidence="6 7" key="1">
    <citation type="submission" date="2019-03" db="EMBL/GenBank/DDBJ databases">
        <authorList>
            <consortium name="Pathogen Informatics"/>
        </authorList>
    </citation>
    <scope>NUCLEOTIDE SEQUENCE [LARGE SCALE GENOMIC DNA]</scope>
    <source>
        <strain evidence="6 7">NCTC9001</strain>
    </source>
</reference>
<evidence type="ECO:0000259" key="5">
    <source>
        <dbReference type="PROSITE" id="PS50979"/>
    </source>
</evidence>
<dbReference type="GO" id="GO:0004075">
    <property type="term" value="F:biotin carboxylase activity"/>
    <property type="evidence" value="ECO:0007669"/>
    <property type="project" value="UniProtKB-EC"/>
</dbReference>
<dbReference type="EC" id="6.3.4.14" evidence="6"/>
<dbReference type="GO" id="GO:0005524">
    <property type="term" value="F:ATP binding"/>
    <property type="evidence" value="ECO:0007669"/>
    <property type="project" value="UniProtKB-KW"/>
</dbReference>
<sequence length="112" mass="12039">MLDKIVIANRGEIALRILRACKELGIKTVAVHSSADRDLKHVLLADETVCIGPAPSVKSYLNIPAIISAAEITGAVAIHPGYALPLRERQFCRARLNAPALSSSARKQKPFA</sequence>
<organism evidence="6 7">
    <name type="scientific">Escherichia coli</name>
    <dbReference type="NCBI Taxonomy" id="562"/>
    <lineage>
        <taxon>Bacteria</taxon>
        <taxon>Pseudomonadati</taxon>
        <taxon>Pseudomonadota</taxon>
        <taxon>Gammaproteobacteria</taxon>
        <taxon>Enterobacterales</taxon>
        <taxon>Enterobacteriaceae</taxon>
        <taxon>Escherichia</taxon>
    </lineage>
</organism>
<feature type="domain" description="Biotin carboxylation" evidence="5">
    <location>
        <begin position="1"/>
        <end position="112"/>
    </location>
</feature>
<keyword evidence="1 6" id="KW-0436">Ligase</keyword>
<evidence type="ECO:0000256" key="4">
    <source>
        <dbReference type="ARBA" id="ARBA00023267"/>
    </source>
</evidence>
<keyword evidence="3" id="KW-0067">ATP-binding</keyword>
<dbReference type="InterPro" id="IPR016185">
    <property type="entry name" value="PreATP-grasp_dom_sf"/>
</dbReference>
<keyword evidence="4" id="KW-0092">Biotin</keyword>
<evidence type="ECO:0000313" key="6">
    <source>
        <dbReference type="EMBL" id="VFS37205.1"/>
    </source>
</evidence>
<evidence type="ECO:0000256" key="2">
    <source>
        <dbReference type="ARBA" id="ARBA00022741"/>
    </source>
</evidence>
<evidence type="ECO:0000256" key="3">
    <source>
        <dbReference type="ARBA" id="ARBA00022840"/>
    </source>
</evidence>
<dbReference type="FunFam" id="3.40.50.20:FF:000021">
    <property type="entry name" value="Biotin carboxylase"/>
    <property type="match status" value="1"/>
</dbReference>
<dbReference type="Gene3D" id="3.40.50.20">
    <property type="match status" value="1"/>
</dbReference>
<accession>A0A484YPI7</accession>
<dbReference type="PANTHER" id="PTHR18866">
    <property type="entry name" value="CARBOXYLASE:PYRUVATE/ACETYL-COA/PROPIONYL-COA CARBOXYLASE"/>
    <property type="match status" value="1"/>
</dbReference>
<dbReference type="EMBL" id="CAADIS010000005">
    <property type="protein sequence ID" value="VFS37205.1"/>
    <property type="molecule type" value="Genomic_DNA"/>
</dbReference>
<dbReference type="PANTHER" id="PTHR18866:SF33">
    <property type="entry name" value="METHYLCROTONOYL-COA CARBOXYLASE SUBUNIT ALPHA, MITOCHONDRIAL-RELATED"/>
    <property type="match status" value="1"/>
</dbReference>
<proteinExistence type="predicted"/>
<evidence type="ECO:0000256" key="1">
    <source>
        <dbReference type="ARBA" id="ARBA00022598"/>
    </source>
</evidence>
<name>A0A484YPI7_ECOLX</name>
<evidence type="ECO:0000313" key="7">
    <source>
        <dbReference type="Proteomes" id="UP000372890"/>
    </source>
</evidence>
<keyword evidence="2" id="KW-0547">Nucleotide-binding</keyword>
<dbReference type="InterPro" id="IPR005481">
    <property type="entry name" value="BC-like_N"/>
</dbReference>
<dbReference type="SUPFAM" id="SSF52440">
    <property type="entry name" value="PreATP-grasp domain"/>
    <property type="match status" value="1"/>
</dbReference>
<dbReference type="PROSITE" id="PS50979">
    <property type="entry name" value="BC"/>
    <property type="match status" value="1"/>
</dbReference>
<dbReference type="Proteomes" id="UP000372890">
    <property type="component" value="Unassembled WGS sequence"/>
</dbReference>
<protein>
    <submittedName>
        <fullName evidence="6">Acetyl-CoA carboxylase</fullName>
        <ecNumber evidence="6">6.3.4.14</ecNumber>
    </submittedName>
</protein>
<dbReference type="AlphaFoldDB" id="A0A484YPI7"/>
<dbReference type="InterPro" id="IPR050856">
    <property type="entry name" value="Biotin_carboxylase_complex"/>
</dbReference>
<dbReference type="InterPro" id="IPR011764">
    <property type="entry name" value="Biotin_carboxylation_dom"/>
</dbReference>